<proteinExistence type="predicted"/>
<evidence type="ECO:0008006" key="3">
    <source>
        <dbReference type="Google" id="ProtNLM"/>
    </source>
</evidence>
<dbReference type="Proteomes" id="UP000306825">
    <property type="component" value="Chromosome"/>
</dbReference>
<sequence>MKQKILNVFFLSIIFIGCGGGGNNDSNSQTTISSQAKPETTLQQASDSNIPIKLLTYPFNDDCTQEQVFTLLGSKRTVKAMVFDVNSFTELNSTSVSLEKENFSKNLIYNTQTKKYELNCIDLVYTNRADIYPRYNVVLNEGNITIKKTISLFDNKATNNCMACHASNSGFNLALPSTPANLNDAEMDFKTNILRLHDERHPTAVKDNLLALQKKGKNYNEAGLEATSKTMIVSCVDCHGSNAISNSGLKNVPSLTKALHSVHTNVNDVKQFGIKCLTCHGGDTIPKMFNGKVMHPLDASWKDEDGHGEFVENNGPVSCTLCHGVDLKGSNLSNGVSCYKCHGNEWGSFSITPTNITWVKEDD</sequence>
<name>A0ABX5VCB7_9BACT</name>
<evidence type="ECO:0000313" key="2">
    <source>
        <dbReference type="Proteomes" id="UP000306825"/>
    </source>
</evidence>
<keyword evidence="2" id="KW-1185">Reference proteome</keyword>
<dbReference type="SUPFAM" id="SSF48695">
    <property type="entry name" value="Multiheme cytochromes"/>
    <property type="match status" value="1"/>
</dbReference>
<gene>
    <name evidence="1" type="ORF">FE773_05625</name>
</gene>
<organism evidence="1 2">
    <name type="scientific">Caminibacter mediatlanticus TB-2</name>
    <dbReference type="NCBI Taxonomy" id="391592"/>
    <lineage>
        <taxon>Bacteria</taxon>
        <taxon>Pseudomonadati</taxon>
        <taxon>Campylobacterota</taxon>
        <taxon>Epsilonproteobacteria</taxon>
        <taxon>Nautiliales</taxon>
        <taxon>Nautiliaceae</taxon>
        <taxon>Caminibacter</taxon>
    </lineage>
</organism>
<evidence type="ECO:0000313" key="1">
    <source>
        <dbReference type="EMBL" id="QCT94674.1"/>
    </source>
</evidence>
<dbReference type="InterPro" id="IPR036280">
    <property type="entry name" value="Multihaem_cyt_sf"/>
</dbReference>
<accession>A0ABX5VCB7</accession>
<dbReference type="RefSeq" id="WP_138323407.1">
    <property type="nucleotide sequence ID" value="NZ_CP040463.1"/>
</dbReference>
<reference evidence="1 2" key="1">
    <citation type="submission" date="2019-05" db="EMBL/GenBank/DDBJ databases">
        <title>A comparative analysis of the Nautiliaceae.</title>
        <authorList>
            <person name="Grosche A."/>
            <person name="Smedile F."/>
            <person name="Vetriani C."/>
        </authorList>
    </citation>
    <scope>NUCLEOTIDE SEQUENCE [LARGE SCALE GENOMIC DNA]</scope>
    <source>
        <strain evidence="1 2">TB-2</strain>
    </source>
</reference>
<protein>
    <recommendedName>
        <fullName evidence="3">Cytochrome c-552/4 domain-containing protein</fullName>
    </recommendedName>
</protein>
<dbReference type="Gene3D" id="3.90.10.10">
    <property type="entry name" value="Cytochrome C3"/>
    <property type="match status" value="1"/>
</dbReference>
<dbReference type="EMBL" id="CP040463">
    <property type="protein sequence ID" value="QCT94674.1"/>
    <property type="molecule type" value="Genomic_DNA"/>
</dbReference>
<dbReference type="PROSITE" id="PS51257">
    <property type="entry name" value="PROKAR_LIPOPROTEIN"/>
    <property type="match status" value="1"/>
</dbReference>